<sequence length="111" mass="12216">MFDSVQKGTLVAQCIANPPCDLSWVLAQPLAPCPDGELESLKSPCYSLSIPKNQGSLSLILFTCPFSFLRPQSPRPSLSHPHVQCSSSCIPVQSEVWEKRMIGLKSISCYY</sequence>
<dbReference type="AlphaFoldDB" id="A0AAV4DEJ7"/>
<gene>
    <name evidence="1" type="ORF">PoB_006919800</name>
</gene>
<protein>
    <submittedName>
        <fullName evidence="1">Uncharacterized protein</fullName>
    </submittedName>
</protein>
<keyword evidence="2" id="KW-1185">Reference proteome</keyword>
<reference evidence="1 2" key="1">
    <citation type="journal article" date="2021" name="Elife">
        <title>Chloroplast acquisition without the gene transfer in kleptoplastic sea slugs, Plakobranchus ocellatus.</title>
        <authorList>
            <person name="Maeda T."/>
            <person name="Takahashi S."/>
            <person name="Yoshida T."/>
            <person name="Shimamura S."/>
            <person name="Takaki Y."/>
            <person name="Nagai Y."/>
            <person name="Toyoda A."/>
            <person name="Suzuki Y."/>
            <person name="Arimoto A."/>
            <person name="Ishii H."/>
            <person name="Satoh N."/>
            <person name="Nishiyama T."/>
            <person name="Hasebe M."/>
            <person name="Maruyama T."/>
            <person name="Minagawa J."/>
            <person name="Obokata J."/>
            <person name="Shigenobu S."/>
        </authorList>
    </citation>
    <scope>NUCLEOTIDE SEQUENCE [LARGE SCALE GENOMIC DNA]</scope>
</reference>
<name>A0AAV4DEJ7_9GAST</name>
<dbReference type="Proteomes" id="UP000735302">
    <property type="component" value="Unassembled WGS sequence"/>
</dbReference>
<proteinExistence type="predicted"/>
<dbReference type="EMBL" id="BLXT01007816">
    <property type="protein sequence ID" value="GFO42693.1"/>
    <property type="molecule type" value="Genomic_DNA"/>
</dbReference>
<evidence type="ECO:0000313" key="2">
    <source>
        <dbReference type="Proteomes" id="UP000735302"/>
    </source>
</evidence>
<comment type="caution">
    <text evidence="1">The sequence shown here is derived from an EMBL/GenBank/DDBJ whole genome shotgun (WGS) entry which is preliminary data.</text>
</comment>
<accession>A0AAV4DEJ7</accession>
<evidence type="ECO:0000313" key="1">
    <source>
        <dbReference type="EMBL" id="GFO42693.1"/>
    </source>
</evidence>
<organism evidence="1 2">
    <name type="scientific">Plakobranchus ocellatus</name>
    <dbReference type="NCBI Taxonomy" id="259542"/>
    <lineage>
        <taxon>Eukaryota</taxon>
        <taxon>Metazoa</taxon>
        <taxon>Spiralia</taxon>
        <taxon>Lophotrochozoa</taxon>
        <taxon>Mollusca</taxon>
        <taxon>Gastropoda</taxon>
        <taxon>Heterobranchia</taxon>
        <taxon>Euthyneura</taxon>
        <taxon>Panpulmonata</taxon>
        <taxon>Sacoglossa</taxon>
        <taxon>Placobranchoidea</taxon>
        <taxon>Plakobranchidae</taxon>
        <taxon>Plakobranchus</taxon>
    </lineage>
</organism>